<organism evidence="1 2">
    <name type="scientific">Paenibacillus oenotherae</name>
    <dbReference type="NCBI Taxonomy" id="1435645"/>
    <lineage>
        <taxon>Bacteria</taxon>
        <taxon>Bacillati</taxon>
        <taxon>Bacillota</taxon>
        <taxon>Bacilli</taxon>
        <taxon>Bacillales</taxon>
        <taxon>Paenibacillaceae</taxon>
        <taxon>Paenibacillus</taxon>
    </lineage>
</organism>
<reference evidence="1 2" key="1">
    <citation type="submission" date="2021-07" db="EMBL/GenBank/DDBJ databases">
        <title>Paenibacillus radiodurans sp. nov., isolated from the southeastern edge of Tengger Desert.</title>
        <authorList>
            <person name="Zhang G."/>
        </authorList>
    </citation>
    <scope>NUCLEOTIDE SEQUENCE [LARGE SCALE GENOMIC DNA]</scope>
    <source>
        <strain evidence="1 2">DT7-4</strain>
    </source>
</reference>
<keyword evidence="2" id="KW-1185">Reference proteome</keyword>
<evidence type="ECO:0000313" key="2">
    <source>
        <dbReference type="Proteomes" id="UP000812277"/>
    </source>
</evidence>
<protein>
    <submittedName>
        <fullName evidence="1">Uncharacterized protein</fullName>
    </submittedName>
</protein>
<proteinExistence type="predicted"/>
<gene>
    <name evidence="1" type="ORF">K0T92_21600</name>
</gene>
<sequence>MLAGANIWTDPACAEQGEVANPQLTRQITQTIPYGDGKGGGKPAEEQVFPLKSGIWRKSL</sequence>
<name>A0ABS7DBK4_9BACL</name>
<accession>A0ABS7DBK4</accession>
<dbReference type="RefSeq" id="WP_219874573.1">
    <property type="nucleotide sequence ID" value="NZ_JAHZIJ010000023.1"/>
</dbReference>
<dbReference type="EMBL" id="JAHZIJ010000023">
    <property type="protein sequence ID" value="MBW7477318.1"/>
    <property type="molecule type" value="Genomic_DNA"/>
</dbReference>
<comment type="caution">
    <text evidence="1">The sequence shown here is derived from an EMBL/GenBank/DDBJ whole genome shotgun (WGS) entry which is preliminary data.</text>
</comment>
<evidence type="ECO:0000313" key="1">
    <source>
        <dbReference type="EMBL" id="MBW7477318.1"/>
    </source>
</evidence>
<dbReference type="Proteomes" id="UP000812277">
    <property type="component" value="Unassembled WGS sequence"/>
</dbReference>